<feature type="binding site" evidence="11">
    <location>
        <position position="278"/>
    </location>
    <ligand>
        <name>ATP</name>
        <dbReference type="ChEBI" id="CHEBI:30616"/>
    </ligand>
</feature>
<organism evidence="17 18">
    <name type="scientific">Idiomarina tyrosinivorans</name>
    <dbReference type="NCBI Taxonomy" id="1445662"/>
    <lineage>
        <taxon>Bacteria</taxon>
        <taxon>Pseudomonadati</taxon>
        <taxon>Pseudomonadota</taxon>
        <taxon>Gammaproteobacteria</taxon>
        <taxon>Alteromonadales</taxon>
        <taxon>Idiomarinaceae</taxon>
        <taxon>Idiomarina</taxon>
    </lineage>
</organism>
<name>A0A432ZT72_9GAMM</name>
<evidence type="ECO:0000256" key="2">
    <source>
        <dbReference type="ARBA" id="ARBA00022705"/>
    </source>
</evidence>
<dbReference type="InterPro" id="IPR014017">
    <property type="entry name" value="DNA_helicase_UvrD-like_C"/>
</dbReference>
<dbReference type="Gene3D" id="3.40.50.300">
    <property type="entry name" value="P-loop containing nucleotide triphosphate hydrolases"/>
    <property type="match status" value="2"/>
</dbReference>
<proteinExistence type="inferred from homology"/>
<dbReference type="Gene3D" id="1.10.486.10">
    <property type="entry name" value="PCRA, domain 4"/>
    <property type="match status" value="1"/>
</dbReference>
<dbReference type="RefSeq" id="WP_126841102.1">
    <property type="nucleotide sequence ID" value="NZ_PIQH01000002.1"/>
</dbReference>
<comment type="caution">
    <text evidence="17">The sequence shown here is derived from an EMBL/GenBank/DDBJ whole genome shotgun (WGS) entry which is preliminary data.</text>
</comment>
<dbReference type="HAMAP" id="MF_01920">
    <property type="entry name" value="Helicase_Rep"/>
    <property type="match status" value="1"/>
</dbReference>
<keyword evidence="5 11" id="KW-0347">Helicase</keyword>
<dbReference type="GO" id="GO:0043138">
    <property type="term" value="F:3'-5' DNA helicase activity"/>
    <property type="evidence" value="ECO:0007669"/>
    <property type="project" value="UniProtKB-UniRule"/>
</dbReference>
<comment type="subunit">
    <text evidence="11">Homodimer.</text>
</comment>
<dbReference type="Pfam" id="PF00580">
    <property type="entry name" value="UvrD-helicase"/>
    <property type="match status" value="1"/>
</dbReference>
<evidence type="ECO:0000256" key="4">
    <source>
        <dbReference type="ARBA" id="ARBA00022801"/>
    </source>
</evidence>
<feature type="domain" description="UvrD-like helicase ATP-binding" evidence="15">
    <location>
        <begin position="1"/>
        <end position="280"/>
    </location>
</feature>
<dbReference type="InterPro" id="IPR005752">
    <property type="entry name" value="Helicase_Rep"/>
</dbReference>
<evidence type="ECO:0000256" key="5">
    <source>
        <dbReference type="ARBA" id="ARBA00022806"/>
    </source>
</evidence>
<evidence type="ECO:0000256" key="14">
    <source>
        <dbReference type="SAM" id="MobiDB-lite"/>
    </source>
</evidence>
<keyword evidence="8 11" id="KW-0413">Isomerase</keyword>
<dbReference type="GO" id="GO:0006260">
    <property type="term" value="P:DNA replication"/>
    <property type="evidence" value="ECO:0007669"/>
    <property type="project" value="UniProtKB-UniRule"/>
</dbReference>
<comment type="catalytic activity">
    <reaction evidence="10 11">
        <text>ATP + H2O = ADP + phosphate + H(+)</text>
        <dbReference type="Rhea" id="RHEA:13065"/>
        <dbReference type="ChEBI" id="CHEBI:15377"/>
        <dbReference type="ChEBI" id="CHEBI:15378"/>
        <dbReference type="ChEBI" id="CHEBI:30616"/>
        <dbReference type="ChEBI" id="CHEBI:43474"/>
        <dbReference type="ChEBI" id="CHEBI:456216"/>
        <dbReference type="EC" id="5.6.2.4"/>
    </reaction>
</comment>
<dbReference type="GO" id="GO:0005524">
    <property type="term" value="F:ATP binding"/>
    <property type="evidence" value="ECO:0007669"/>
    <property type="project" value="UniProtKB-UniRule"/>
</dbReference>
<evidence type="ECO:0000256" key="13">
    <source>
        <dbReference type="SAM" id="Coils"/>
    </source>
</evidence>
<dbReference type="EMBL" id="PIQH01000002">
    <property type="protein sequence ID" value="RUO81107.1"/>
    <property type="molecule type" value="Genomic_DNA"/>
</dbReference>
<comment type="catalytic activity">
    <reaction evidence="9 11">
        <text>Couples ATP hydrolysis with the unwinding of duplex DNA by translocating in the 3'-5' direction.</text>
        <dbReference type="EC" id="5.6.2.4"/>
    </reaction>
</comment>
<dbReference type="GO" id="GO:0016887">
    <property type="term" value="F:ATP hydrolysis activity"/>
    <property type="evidence" value="ECO:0007669"/>
    <property type="project" value="RHEA"/>
</dbReference>
<dbReference type="PROSITE" id="PS51198">
    <property type="entry name" value="UVRD_HELICASE_ATP_BIND"/>
    <property type="match status" value="1"/>
</dbReference>
<evidence type="ECO:0000256" key="11">
    <source>
        <dbReference type="HAMAP-Rule" id="MF_01920"/>
    </source>
</evidence>
<evidence type="ECO:0000259" key="16">
    <source>
        <dbReference type="PROSITE" id="PS51217"/>
    </source>
</evidence>
<gene>
    <name evidence="11 17" type="primary">rep</name>
    <name evidence="17" type="ORF">CWI84_03070</name>
</gene>
<dbReference type="GO" id="GO:0000725">
    <property type="term" value="P:recombinational repair"/>
    <property type="evidence" value="ECO:0007669"/>
    <property type="project" value="TreeGrafter"/>
</dbReference>
<dbReference type="Proteomes" id="UP000287996">
    <property type="component" value="Unassembled WGS sequence"/>
</dbReference>
<reference evidence="17 18" key="1">
    <citation type="journal article" date="2011" name="Front. Microbiol.">
        <title>Genomic signatures of strain selection and enhancement in Bacillus atrophaeus var. globigii, a historical biowarfare simulant.</title>
        <authorList>
            <person name="Gibbons H.S."/>
            <person name="Broomall S.M."/>
            <person name="McNew L.A."/>
            <person name="Daligault H."/>
            <person name="Chapman C."/>
            <person name="Bruce D."/>
            <person name="Karavis M."/>
            <person name="Krepps M."/>
            <person name="McGregor P.A."/>
            <person name="Hong C."/>
            <person name="Park K.H."/>
            <person name="Akmal A."/>
            <person name="Feldman A."/>
            <person name="Lin J.S."/>
            <person name="Chang W.E."/>
            <person name="Higgs B.W."/>
            <person name="Demirev P."/>
            <person name="Lindquist J."/>
            <person name="Liem A."/>
            <person name="Fochler E."/>
            <person name="Read T.D."/>
            <person name="Tapia R."/>
            <person name="Johnson S."/>
            <person name="Bishop-Lilly K.A."/>
            <person name="Detter C."/>
            <person name="Han C."/>
            <person name="Sozhamannan S."/>
            <person name="Rosenzweig C.N."/>
            <person name="Skowronski E.W."/>
        </authorList>
    </citation>
    <scope>NUCLEOTIDE SEQUENCE [LARGE SCALE GENOMIC DNA]</scope>
    <source>
        <strain evidence="17 18">CC-PW-9</strain>
    </source>
</reference>
<dbReference type="AlphaFoldDB" id="A0A432ZT72"/>
<evidence type="ECO:0000256" key="1">
    <source>
        <dbReference type="ARBA" id="ARBA00009922"/>
    </source>
</evidence>
<feature type="domain" description="UvrD-like helicase C-terminal" evidence="16">
    <location>
        <begin position="281"/>
        <end position="566"/>
    </location>
</feature>
<evidence type="ECO:0000256" key="6">
    <source>
        <dbReference type="ARBA" id="ARBA00022840"/>
    </source>
</evidence>
<feature type="binding site" evidence="12">
    <location>
        <begin position="22"/>
        <end position="29"/>
    </location>
    <ligand>
        <name>ATP</name>
        <dbReference type="ChEBI" id="CHEBI:30616"/>
    </ligand>
</feature>
<keyword evidence="2 11" id="KW-0235">DNA replication</keyword>
<evidence type="ECO:0000259" key="15">
    <source>
        <dbReference type="PROSITE" id="PS51198"/>
    </source>
</evidence>
<dbReference type="Pfam" id="PF13361">
    <property type="entry name" value="UvrD_C"/>
    <property type="match status" value="1"/>
</dbReference>
<protein>
    <recommendedName>
        <fullName evidence="11">ATP-dependent DNA helicase Rep</fullName>
        <ecNumber evidence="11">5.6.2.4</ecNumber>
    </recommendedName>
    <alternativeName>
        <fullName evidence="11">DNA 3'-5' helicase Rep</fullName>
    </alternativeName>
</protein>
<comment type="similarity">
    <text evidence="1 11">Belongs to the helicase family. UvrD subfamily.</text>
</comment>
<dbReference type="SUPFAM" id="SSF52540">
    <property type="entry name" value="P-loop containing nucleoside triphosphate hydrolases"/>
    <property type="match status" value="1"/>
</dbReference>
<dbReference type="GO" id="GO:0005829">
    <property type="term" value="C:cytosol"/>
    <property type="evidence" value="ECO:0007669"/>
    <property type="project" value="TreeGrafter"/>
</dbReference>
<dbReference type="OrthoDB" id="9806690at2"/>
<evidence type="ECO:0000256" key="3">
    <source>
        <dbReference type="ARBA" id="ARBA00022741"/>
    </source>
</evidence>
<keyword evidence="7 11" id="KW-0238">DNA-binding</keyword>
<dbReference type="CDD" id="cd17932">
    <property type="entry name" value="DEXQc_UvrD"/>
    <property type="match status" value="1"/>
</dbReference>
<dbReference type="EC" id="5.6.2.4" evidence="11"/>
<keyword evidence="13" id="KW-0175">Coiled coil</keyword>
<keyword evidence="18" id="KW-1185">Reference proteome</keyword>
<evidence type="ECO:0000256" key="7">
    <source>
        <dbReference type="ARBA" id="ARBA00023125"/>
    </source>
</evidence>
<evidence type="ECO:0000256" key="12">
    <source>
        <dbReference type="PROSITE-ProRule" id="PRU00560"/>
    </source>
</evidence>
<dbReference type="PANTHER" id="PTHR11070">
    <property type="entry name" value="UVRD / RECB / PCRA DNA HELICASE FAMILY MEMBER"/>
    <property type="match status" value="1"/>
</dbReference>
<dbReference type="NCBIfam" id="TIGR01074">
    <property type="entry name" value="rep"/>
    <property type="match status" value="1"/>
</dbReference>
<dbReference type="CDD" id="cd18807">
    <property type="entry name" value="SF1_C_UvrD"/>
    <property type="match status" value="1"/>
</dbReference>
<sequence>MQLNPRQNEAVRYVSGPLLVLAGAGSGKTRVITEKIAYLIRERQMKPRQIAAVTFTNKAAREMKERVAQTMGRQQTRGLTVCTFHTLGLNMLRRELSAAGLKPGFSLFDDQDTFALLKALTEDVLDGDKDRIKRIQFQLGHWKNAMLSAEQALQQATNEEEQYAATVYGDYQRQLSACNAVDFDDLIRIPTLLLAQNQTVRERWQKKFHYLLVDEYQDTNTSQYQLVKLLVGERATFTVVGDDDQSIYSWRGAQPQNLALLQQDFPRLKVIKLEQNYRSHGRILKAANILIENNPHVFDKRLFSEMEYGAPLSVIYGRNEENEAERVVAEILRHRFLRKTPYHHFAILYRGNHQSRVFEKALLSNRIPYRVTGGQSFFARAEIKDVMAYLRLVVNPNDDTAWLRIINVPKRGIGPQTVERIGLLAQQHQVSLYNACLLPQLTTQLGERTRKHVEAFTMMVEHHRRLSQSSDPADAIEAVRSLLQESGYEDWLFETSPSAKAAEMRVKNIHELHRWVSDMLKGDEEHPAMTLEQAVNRLALRDLMSRQEQQEAVDEVQLMTLHASKGLEFPHVFLVGMEEGLLPHQSSIDEGSVEEERRLAYVGITRAQQQLVFTMAKERRQFGELLRPEPSRFLFELPQDDVEWESDKAAPSSQEREEKTAQGLSMLRNVLNKPE</sequence>
<dbReference type="GO" id="GO:0003697">
    <property type="term" value="F:single-stranded DNA binding"/>
    <property type="evidence" value="ECO:0007669"/>
    <property type="project" value="UniProtKB-UniRule"/>
</dbReference>
<dbReference type="PANTHER" id="PTHR11070:SF64">
    <property type="entry name" value="ATP-DEPENDENT DNA HELICASE REP"/>
    <property type="match status" value="1"/>
</dbReference>
<evidence type="ECO:0000256" key="9">
    <source>
        <dbReference type="ARBA" id="ARBA00034617"/>
    </source>
</evidence>
<dbReference type="Gene3D" id="1.10.10.160">
    <property type="match status" value="1"/>
</dbReference>
<comment type="function">
    <text evidence="11">Rep helicase is a single-stranded DNA-dependent ATPase involved in DNA replication; it can initiate unwinding at a nick in the DNA. It binds to the single-stranded DNA and acts in a progressive fashion along the DNA in the 3' to 5' direction.</text>
</comment>
<feature type="region of interest" description="Disordered" evidence="14">
    <location>
        <begin position="644"/>
        <end position="675"/>
    </location>
</feature>
<dbReference type="InterPro" id="IPR013986">
    <property type="entry name" value="DExx_box_DNA_helicase_dom_sf"/>
</dbReference>
<evidence type="ECO:0000313" key="17">
    <source>
        <dbReference type="EMBL" id="RUO81107.1"/>
    </source>
</evidence>
<dbReference type="InterPro" id="IPR027417">
    <property type="entry name" value="P-loop_NTPase"/>
</dbReference>
<keyword evidence="4 11" id="KW-0378">Hydrolase</keyword>
<accession>A0A432ZT72</accession>
<dbReference type="InterPro" id="IPR000212">
    <property type="entry name" value="DNA_helicase_UvrD/REP"/>
</dbReference>
<keyword evidence="6 11" id="KW-0067">ATP-binding</keyword>
<dbReference type="InterPro" id="IPR014016">
    <property type="entry name" value="UvrD-like_ATP-bd"/>
</dbReference>
<feature type="coiled-coil region" evidence="13">
    <location>
        <begin position="139"/>
        <end position="166"/>
    </location>
</feature>
<evidence type="ECO:0000256" key="10">
    <source>
        <dbReference type="ARBA" id="ARBA00048988"/>
    </source>
</evidence>
<evidence type="ECO:0000313" key="18">
    <source>
        <dbReference type="Proteomes" id="UP000287996"/>
    </source>
</evidence>
<keyword evidence="3 11" id="KW-0547">Nucleotide-binding</keyword>
<dbReference type="PROSITE" id="PS51217">
    <property type="entry name" value="UVRD_HELICASE_CTER"/>
    <property type="match status" value="1"/>
</dbReference>
<evidence type="ECO:0000256" key="8">
    <source>
        <dbReference type="ARBA" id="ARBA00023235"/>
    </source>
</evidence>